<dbReference type="EMBL" id="OX459946">
    <property type="protein sequence ID" value="CAI9153514.1"/>
    <property type="molecule type" value="Genomic_DNA"/>
</dbReference>
<accession>A0ABN8XVW3</accession>
<name>A0ABN8XVW3_RANTA</name>
<evidence type="ECO:0000313" key="2">
    <source>
        <dbReference type="EMBL" id="CAI9153514.1"/>
    </source>
</evidence>
<sequence>MWEQQPLWADRRGESEGPALEIGGPGGLSCPTGHRSWVTWERRRTGGLGGPGPGSSFRQPLHTNTPPWFPGRGEGTWDPPSAAGWPALPRAVLGSQGGSHLAAPRPPFPYARTVDSTDLPAGFAAHSHCLLSSPSKFGISFSLHSKTLSPPPRGGDRLTEVKATITVR</sequence>
<reference evidence="2" key="1">
    <citation type="submission" date="2023-04" db="EMBL/GenBank/DDBJ databases">
        <authorList>
            <consortium name="ELIXIR-Norway"/>
        </authorList>
    </citation>
    <scope>NUCLEOTIDE SEQUENCE [LARGE SCALE GENOMIC DNA]</scope>
</reference>
<feature type="region of interest" description="Disordered" evidence="1">
    <location>
        <begin position="1"/>
        <end position="83"/>
    </location>
</feature>
<dbReference type="Proteomes" id="UP001176941">
    <property type="component" value="Chromosome 10"/>
</dbReference>
<gene>
    <name evidence="2" type="ORF">MRATA1EN1_LOCUS2476</name>
</gene>
<evidence type="ECO:0000256" key="1">
    <source>
        <dbReference type="SAM" id="MobiDB-lite"/>
    </source>
</evidence>
<proteinExistence type="predicted"/>
<evidence type="ECO:0000313" key="3">
    <source>
        <dbReference type="Proteomes" id="UP001176941"/>
    </source>
</evidence>
<feature type="compositionally biased region" description="Polar residues" evidence="1">
    <location>
        <begin position="56"/>
        <end position="66"/>
    </location>
</feature>
<protein>
    <submittedName>
        <fullName evidence="2">Uncharacterized protein</fullName>
    </submittedName>
</protein>
<keyword evidence="3" id="KW-1185">Reference proteome</keyword>
<organism evidence="2 3">
    <name type="scientific">Rangifer tarandus platyrhynchus</name>
    <name type="common">Svalbard reindeer</name>
    <dbReference type="NCBI Taxonomy" id="3082113"/>
    <lineage>
        <taxon>Eukaryota</taxon>
        <taxon>Metazoa</taxon>
        <taxon>Chordata</taxon>
        <taxon>Craniata</taxon>
        <taxon>Vertebrata</taxon>
        <taxon>Euteleostomi</taxon>
        <taxon>Mammalia</taxon>
        <taxon>Eutheria</taxon>
        <taxon>Laurasiatheria</taxon>
        <taxon>Artiodactyla</taxon>
        <taxon>Ruminantia</taxon>
        <taxon>Pecora</taxon>
        <taxon>Cervidae</taxon>
        <taxon>Odocoileinae</taxon>
        <taxon>Rangifer</taxon>
    </lineage>
</organism>